<dbReference type="InterPro" id="IPR011051">
    <property type="entry name" value="RmlC_Cupin_sf"/>
</dbReference>
<reference evidence="1" key="2">
    <citation type="submission" date="2020-09" db="EMBL/GenBank/DDBJ databases">
        <authorList>
            <person name="Sun Q."/>
            <person name="Zhou Y."/>
        </authorList>
    </citation>
    <scope>NUCLEOTIDE SEQUENCE</scope>
    <source>
        <strain evidence="1">CGMCC 1.15493</strain>
    </source>
</reference>
<name>A0A916XV85_9HYPH</name>
<organism evidence="1 2">
    <name type="scientific">Aureimonas glaciei</name>
    <dbReference type="NCBI Taxonomy" id="1776957"/>
    <lineage>
        <taxon>Bacteria</taxon>
        <taxon>Pseudomonadati</taxon>
        <taxon>Pseudomonadota</taxon>
        <taxon>Alphaproteobacteria</taxon>
        <taxon>Hyphomicrobiales</taxon>
        <taxon>Aurantimonadaceae</taxon>
        <taxon>Aureimonas</taxon>
    </lineage>
</organism>
<dbReference type="Gene3D" id="2.60.120.10">
    <property type="entry name" value="Jelly Rolls"/>
    <property type="match status" value="1"/>
</dbReference>
<protein>
    <recommendedName>
        <fullName evidence="3">Cupin domain-containing protein</fullName>
    </recommendedName>
</protein>
<dbReference type="Proteomes" id="UP000613160">
    <property type="component" value="Unassembled WGS sequence"/>
</dbReference>
<comment type="caution">
    <text evidence="1">The sequence shown here is derived from an EMBL/GenBank/DDBJ whole genome shotgun (WGS) entry which is preliminary data.</text>
</comment>
<accession>A0A916XV85</accession>
<dbReference type="RefSeq" id="WP_188849987.1">
    <property type="nucleotide sequence ID" value="NZ_BMJJ01000003.1"/>
</dbReference>
<evidence type="ECO:0000313" key="2">
    <source>
        <dbReference type="Proteomes" id="UP000613160"/>
    </source>
</evidence>
<dbReference type="SUPFAM" id="SSF51182">
    <property type="entry name" value="RmlC-like cupins"/>
    <property type="match status" value="1"/>
</dbReference>
<dbReference type="AlphaFoldDB" id="A0A916XV85"/>
<sequence>MAFNPNQSTLAACLENIRSIQKAGGIEPGRIMTSKSKSVRSVADRLAVKNIPDGFTKEMLPLYFDGPTTLYISSGAPHAVVPSHSHDEGPGIRIMISGSIHYKDMELTAGDWMYVPAGEKYEFTVGARGATMCYCYACCCA</sequence>
<proteinExistence type="predicted"/>
<evidence type="ECO:0008006" key="3">
    <source>
        <dbReference type="Google" id="ProtNLM"/>
    </source>
</evidence>
<dbReference type="InterPro" id="IPR014710">
    <property type="entry name" value="RmlC-like_jellyroll"/>
</dbReference>
<dbReference type="EMBL" id="BMJJ01000003">
    <property type="protein sequence ID" value="GGD13331.1"/>
    <property type="molecule type" value="Genomic_DNA"/>
</dbReference>
<reference evidence="1" key="1">
    <citation type="journal article" date="2014" name="Int. J. Syst. Evol. Microbiol.">
        <title>Complete genome sequence of Corynebacterium casei LMG S-19264T (=DSM 44701T), isolated from a smear-ripened cheese.</title>
        <authorList>
            <consortium name="US DOE Joint Genome Institute (JGI-PGF)"/>
            <person name="Walter F."/>
            <person name="Albersmeier A."/>
            <person name="Kalinowski J."/>
            <person name="Ruckert C."/>
        </authorList>
    </citation>
    <scope>NUCLEOTIDE SEQUENCE</scope>
    <source>
        <strain evidence="1">CGMCC 1.15493</strain>
    </source>
</reference>
<keyword evidence="2" id="KW-1185">Reference proteome</keyword>
<gene>
    <name evidence="1" type="ORF">GCM10011335_15200</name>
</gene>
<evidence type="ECO:0000313" key="1">
    <source>
        <dbReference type="EMBL" id="GGD13331.1"/>
    </source>
</evidence>